<feature type="region of interest" description="Disordered" evidence="1">
    <location>
        <begin position="124"/>
        <end position="149"/>
    </location>
</feature>
<feature type="compositionally biased region" description="Polar residues" evidence="1">
    <location>
        <begin position="32"/>
        <end position="45"/>
    </location>
</feature>
<dbReference type="RefSeq" id="WP_039747790.1">
    <property type="nucleotide sequence ID" value="NZ_JTCM02000202.1"/>
</dbReference>
<feature type="region of interest" description="Disordered" evidence="1">
    <location>
        <begin position="1"/>
        <end position="61"/>
    </location>
</feature>
<feature type="compositionally biased region" description="Basic and acidic residues" evidence="1">
    <location>
        <begin position="18"/>
        <end position="30"/>
    </location>
</feature>
<accession>A0A846HMR6</accession>
<evidence type="ECO:0000313" key="3">
    <source>
        <dbReference type="Proteomes" id="UP000031549"/>
    </source>
</evidence>
<dbReference type="AlphaFoldDB" id="A0A846HMR6"/>
<keyword evidence="3" id="KW-1185">Reference proteome</keyword>
<gene>
    <name evidence="2" type="ORF">PI95_034605</name>
</gene>
<evidence type="ECO:0000313" key="2">
    <source>
        <dbReference type="EMBL" id="NEU77454.1"/>
    </source>
</evidence>
<proteinExistence type="predicted"/>
<dbReference type="EMBL" id="JTCM02000202">
    <property type="protein sequence ID" value="NEU77454.1"/>
    <property type="molecule type" value="Genomic_DNA"/>
</dbReference>
<evidence type="ECO:0000256" key="1">
    <source>
        <dbReference type="SAM" id="MobiDB-lite"/>
    </source>
</evidence>
<protein>
    <submittedName>
        <fullName evidence="2">Uncharacterized protein</fullName>
    </submittedName>
</protein>
<feature type="compositionally biased region" description="Basic and acidic residues" evidence="1">
    <location>
        <begin position="1"/>
        <end position="12"/>
    </location>
</feature>
<feature type="compositionally biased region" description="Basic and acidic residues" evidence="1">
    <location>
        <begin position="124"/>
        <end position="135"/>
    </location>
</feature>
<comment type="caution">
    <text evidence="2">The sequence shown here is derived from an EMBL/GenBank/DDBJ whole genome shotgun (WGS) entry which is preliminary data.</text>
</comment>
<organism evidence="2 3">
    <name type="scientific">Hassallia byssoidea VB512170</name>
    <dbReference type="NCBI Taxonomy" id="1304833"/>
    <lineage>
        <taxon>Bacteria</taxon>
        <taxon>Bacillati</taxon>
        <taxon>Cyanobacteriota</taxon>
        <taxon>Cyanophyceae</taxon>
        <taxon>Nostocales</taxon>
        <taxon>Tolypothrichaceae</taxon>
        <taxon>Hassallia</taxon>
    </lineage>
</organism>
<dbReference type="Proteomes" id="UP000031549">
    <property type="component" value="Unassembled WGS sequence"/>
</dbReference>
<name>A0A846HMR6_9CYAN</name>
<sequence>MNAINDQRRSEEGLQETRLVRREKTTHEPDVDSNSSQSLGRNISSSKHKQVGSYRNNAQRENAAIIVIDGGEDPGKITERLKLIEQAFLSYVHNHQQRLEARLDESRTLEQNFLTAIRDLERDVNSLTSEKKEVDEYPNPDKTQTDESP</sequence>
<reference evidence="2 3" key="1">
    <citation type="journal article" date="2015" name="Genome Announc.">
        <title>Draft Genome Sequence of Cyanobacterium Hassallia byssoidea Strain VB512170, Isolated from Monuments in India.</title>
        <authorList>
            <person name="Singh D."/>
            <person name="Chandrababunaidu M.M."/>
            <person name="Panda A."/>
            <person name="Sen D."/>
            <person name="Bhattacharyya S."/>
            <person name="Adhikary S.P."/>
            <person name="Tripathy S."/>
        </authorList>
    </citation>
    <scope>NUCLEOTIDE SEQUENCE [LARGE SCALE GENOMIC DNA]</scope>
    <source>
        <strain evidence="2 3">VB512170</strain>
    </source>
</reference>